<dbReference type="OrthoDB" id="5368615at2759"/>
<dbReference type="Proteomes" id="UP000249619">
    <property type="component" value="Unassembled WGS sequence"/>
</dbReference>
<comment type="caution">
    <text evidence="2">The sequence shown here is derived from an EMBL/GenBank/DDBJ whole genome shotgun (WGS) entry which is preliminary data.</text>
</comment>
<evidence type="ECO:0000313" key="3">
    <source>
        <dbReference type="Proteomes" id="UP000249619"/>
    </source>
</evidence>
<name>A0A364MSA2_STELY</name>
<feature type="region of interest" description="Disordered" evidence="1">
    <location>
        <begin position="191"/>
        <end position="215"/>
    </location>
</feature>
<gene>
    <name evidence="2" type="ORF">DDE83_008924</name>
</gene>
<organism evidence="2 3">
    <name type="scientific">Stemphylium lycopersici</name>
    <name type="common">Tomato gray leaf spot disease fungus</name>
    <name type="synonym">Thyrospora lycopersici</name>
    <dbReference type="NCBI Taxonomy" id="183478"/>
    <lineage>
        <taxon>Eukaryota</taxon>
        <taxon>Fungi</taxon>
        <taxon>Dikarya</taxon>
        <taxon>Ascomycota</taxon>
        <taxon>Pezizomycotina</taxon>
        <taxon>Dothideomycetes</taxon>
        <taxon>Pleosporomycetidae</taxon>
        <taxon>Pleosporales</taxon>
        <taxon>Pleosporineae</taxon>
        <taxon>Pleosporaceae</taxon>
        <taxon>Stemphylium</taxon>
    </lineage>
</organism>
<protein>
    <submittedName>
        <fullName evidence="2">Uncharacterized protein</fullName>
    </submittedName>
</protein>
<evidence type="ECO:0000313" key="2">
    <source>
        <dbReference type="EMBL" id="RAR01384.1"/>
    </source>
</evidence>
<evidence type="ECO:0000256" key="1">
    <source>
        <dbReference type="SAM" id="MobiDB-lite"/>
    </source>
</evidence>
<dbReference type="EMBL" id="QGDH01000275">
    <property type="protein sequence ID" value="RAR01384.1"/>
    <property type="molecule type" value="Genomic_DNA"/>
</dbReference>
<reference evidence="3" key="1">
    <citation type="submission" date="2018-05" db="EMBL/GenBank/DDBJ databases">
        <title>Draft genome sequence of Stemphylium lycopersici strain CIDEFI 213.</title>
        <authorList>
            <person name="Medina R."/>
            <person name="Franco M.E.E."/>
            <person name="Lucentini C.G."/>
            <person name="Saparrat M.C.N."/>
            <person name="Balatti P.A."/>
        </authorList>
    </citation>
    <scope>NUCLEOTIDE SEQUENCE [LARGE SCALE GENOMIC DNA]</scope>
    <source>
        <strain evidence="3">CIDEFI 213</strain>
    </source>
</reference>
<proteinExistence type="predicted"/>
<dbReference type="AlphaFoldDB" id="A0A364MSA2"/>
<sequence length="241" mass="26743">MATLNESRFREAVRTAQAKEVRMNAFDMAVFSQTSSIGTDGLGSCSVVLIVSPHAAILGHVAPQPDNADRNDPYAGDNHVRLFMDRLTEYYVQCRNFFPNSPYSWVVCAVFGNSVALPDQQNIMEMKLRAVGLNVDTSKTYRVPTLRDHRDRGSVFVDATGSTIQVYVEDRVVQVIQKVSASATAQSYATSSSNTPLTTVPSTTTVPQQQTQQTPSTWIWSSQYNRYYRMIGTAVEWAPPS</sequence>
<keyword evidence="3" id="KW-1185">Reference proteome</keyword>
<accession>A0A364MSA2</accession>